<dbReference type="Proteomes" id="UP000237755">
    <property type="component" value="Unassembled WGS sequence"/>
</dbReference>
<protein>
    <recommendedName>
        <fullName evidence="2">DUF4097 domain-containing protein</fullName>
    </recommendedName>
</protein>
<evidence type="ECO:0000313" key="4">
    <source>
        <dbReference type="Proteomes" id="UP000237755"/>
    </source>
</evidence>
<dbReference type="EMBL" id="MPZN01000020">
    <property type="protein sequence ID" value="PPL19075.1"/>
    <property type="molecule type" value="Genomic_DNA"/>
</dbReference>
<keyword evidence="1" id="KW-0732">Signal</keyword>
<evidence type="ECO:0000259" key="2">
    <source>
        <dbReference type="Pfam" id="PF13349"/>
    </source>
</evidence>
<reference evidence="3 4" key="1">
    <citation type="journal article" date="2008" name="Int. J. Syst. Evol. Microbiol.">
        <title>Leifsonia pindariensis sp. nov., isolated from the Pindari glacier of the Indian Himalayas, and emended description of the genus Leifsonia.</title>
        <authorList>
            <person name="Reddy G.S."/>
            <person name="Prabagaran S.R."/>
            <person name="Shivaji S."/>
        </authorList>
    </citation>
    <scope>NUCLEOTIDE SEQUENCE [LARGE SCALE GENOMIC DNA]</scope>
    <source>
        <strain evidence="3 4">PON 10</strain>
    </source>
</reference>
<keyword evidence="4" id="KW-1185">Reference proteome</keyword>
<gene>
    <name evidence="3" type="ORF">GY24_07955</name>
</gene>
<dbReference type="InterPro" id="IPR025164">
    <property type="entry name" value="Toastrack_DUF4097"/>
</dbReference>
<feature type="signal peptide" evidence="1">
    <location>
        <begin position="1"/>
        <end position="17"/>
    </location>
</feature>
<accession>A0ABX5AW56</accession>
<proteinExistence type="predicted"/>
<comment type="caution">
    <text evidence="3">The sequence shown here is derived from an EMBL/GenBank/DDBJ whole genome shotgun (WGS) entry which is preliminary data.</text>
</comment>
<evidence type="ECO:0000313" key="3">
    <source>
        <dbReference type="EMBL" id="PPL19075.1"/>
    </source>
</evidence>
<dbReference type="PROSITE" id="PS51257">
    <property type="entry name" value="PROKAR_LIPOPROTEIN"/>
    <property type="match status" value="1"/>
</dbReference>
<dbReference type="Pfam" id="PF13349">
    <property type="entry name" value="DUF4097"/>
    <property type="match status" value="1"/>
</dbReference>
<sequence length="248" mass="25503">MRTTVRAVTAAAGIAIAALVLSGCSLLPAHKTTDTATLTDSVSTIHFEASSGSISVHGVAGATDIRIEREINYWGNKREFGATYEVGGGELLLSGCGNRCSIDYTVELPIGVDVSGVTENGAIELEGVNDVDVATSNGRISLEEVAGKVEASTSNGRIEGSELNGSGIRVKTSNGSIELELEKAQNVRANTSNGSITVHVPSGSFQVEAETSLGSRNINIPTDPNGAFLLELGTSNGSITVQPLDAGN</sequence>
<feature type="chain" id="PRO_5046286126" description="DUF4097 domain-containing protein" evidence="1">
    <location>
        <begin position="18"/>
        <end position="248"/>
    </location>
</feature>
<feature type="domain" description="DUF4097" evidence="2">
    <location>
        <begin position="42"/>
        <end position="220"/>
    </location>
</feature>
<dbReference type="RefSeq" id="WP_161498708.1">
    <property type="nucleotide sequence ID" value="NZ_MPZN01000020.1"/>
</dbReference>
<name>A0ABX5AW56_9MICO</name>
<organism evidence="3 4">
    <name type="scientific">Microterricola pindariensis</name>
    <dbReference type="NCBI Taxonomy" id="478010"/>
    <lineage>
        <taxon>Bacteria</taxon>
        <taxon>Bacillati</taxon>
        <taxon>Actinomycetota</taxon>
        <taxon>Actinomycetes</taxon>
        <taxon>Micrococcales</taxon>
        <taxon>Microbacteriaceae</taxon>
        <taxon>Microterricola</taxon>
    </lineage>
</organism>
<evidence type="ECO:0000256" key="1">
    <source>
        <dbReference type="SAM" id="SignalP"/>
    </source>
</evidence>